<dbReference type="InterPro" id="IPR052356">
    <property type="entry name" value="Thiol_S-MT"/>
</dbReference>
<gene>
    <name evidence="2" type="ORF">SAMN05216562_1797</name>
</gene>
<evidence type="ECO:0000259" key="1">
    <source>
        <dbReference type="Pfam" id="PF08241"/>
    </source>
</evidence>
<dbReference type="AlphaFoldDB" id="A0A1H3YIR9"/>
<keyword evidence="2" id="KW-0489">Methyltransferase</keyword>
<dbReference type="Pfam" id="PF08241">
    <property type="entry name" value="Methyltransf_11"/>
    <property type="match status" value="1"/>
</dbReference>
<dbReference type="GO" id="GO:0008757">
    <property type="term" value="F:S-adenosylmethionine-dependent methyltransferase activity"/>
    <property type="evidence" value="ECO:0007669"/>
    <property type="project" value="InterPro"/>
</dbReference>
<sequence length="203" mass="23160">MSFYENHCLPHLINCACGLKAFRKQRQLVVPQARGRVLEVGFGSGLNLPFYDTDKVEFVWGLEPSAGMRRRARDNVRKSPLEVRWLDLPSEEIPLEDDSVDTVLLTYTLCTIPDWRSALAEMRRVLKPGGELVFSEHGRAPDASVRKWQDRLNPYWRRAFGGCNLNRPIPALIENSGFDIQSQDSAYILSLKLAGFNYWGVAY</sequence>
<dbReference type="SUPFAM" id="SSF53335">
    <property type="entry name" value="S-adenosyl-L-methionine-dependent methyltransferases"/>
    <property type="match status" value="1"/>
</dbReference>
<dbReference type="InterPro" id="IPR029063">
    <property type="entry name" value="SAM-dependent_MTases_sf"/>
</dbReference>
<proteinExistence type="predicted"/>
<feature type="domain" description="Methyltransferase type 11" evidence="1">
    <location>
        <begin position="38"/>
        <end position="134"/>
    </location>
</feature>
<keyword evidence="3" id="KW-1185">Reference proteome</keyword>
<name>A0A1H3YIR9_9GAMM</name>
<organism evidence="2 3">
    <name type="scientific">Microbulbifer marinus</name>
    <dbReference type="NCBI Taxonomy" id="658218"/>
    <lineage>
        <taxon>Bacteria</taxon>
        <taxon>Pseudomonadati</taxon>
        <taxon>Pseudomonadota</taxon>
        <taxon>Gammaproteobacteria</taxon>
        <taxon>Cellvibrionales</taxon>
        <taxon>Microbulbiferaceae</taxon>
        <taxon>Microbulbifer</taxon>
    </lineage>
</organism>
<accession>A0A1H3YIR9</accession>
<dbReference type="InterPro" id="IPR013216">
    <property type="entry name" value="Methyltransf_11"/>
</dbReference>
<reference evidence="3" key="1">
    <citation type="submission" date="2016-10" db="EMBL/GenBank/DDBJ databases">
        <authorList>
            <person name="Varghese N."/>
            <person name="Submissions S."/>
        </authorList>
    </citation>
    <scope>NUCLEOTIDE SEQUENCE [LARGE SCALE GENOMIC DNA]</scope>
    <source>
        <strain evidence="3">CGMCC 1.10657</strain>
    </source>
</reference>
<dbReference type="STRING" id="658218.SAMN05216562_1797"/>
<dbReference type="OrthoDB" id="323463at2"/>
<evidence type="ECO:0000313" key="3">
    <source>
        <dbReference type="Proteomes" id="UP000198658"/>
    </source>
</evidence>
<protein>
    <submittedName>
        <fullName evidence="2">Methyltransferase domain-containing protein</fullName>
    </submittedName>
</protein>
<dbReference type="Proteomes" id="UP000198658">
    <property type="component" value="Unassembled WGS sequence"/>
</dbReference>
<dbReference type="Gene3D" id="3.40.50.150">
    <property type="entry name" value="Vaccinia Virus protein VP39"/>
    <property type="match status" value="1"/>
</dbReference>
<dbReference type="PANTHER" id="PTHR45036:SF1">
    <property type="entry name" value="METHYLTRANSFERASE LIKE 7A"/>
    <property type="match status" value="1"/>
</dbReference>
<dbReference type="RefSeq" id="WP_091387405.1">
    <property type="nucleotide sequence ID" value="NZ_FNQO01000002.1"/>
</dbReference>
<evidence type="ECO:0000313" key="2">
    <source>
        <dbReference type="EMBL" id="SEA11509.1"/>
    </source>
</evidence>
<dbReference type="PANTHER" id="PTHR45036">
    <property type="entry name" value="METHYLTRANSFERASE LIKE 7B"/>
    <property type="match status" value="1"/>
</dbReference>
<dbReference type="EMBL" id="FNQO01000002">
    <property type="protein sequence ID" value="SEA11509.1"/>
    <property type="molecule type" value="Genomic_DNA"/>
</dbReference>
<dbReference type="CDD" id="cd02440">
    <property type="entry name" value="AdoMet_MTases"/>
    <property type="match status" value="1"/>
</dbReference>
<keyword evidence="2" id="KW-0808">Transferase</keyword>
<dbReference type="GO" id="GO:0032259">
    <property type="term" value="P:methylation"/>
    <property type="evidence" value="ECO:0007669"/>
    <property type="project" value="UniProtKB-KW"/>
</dbReference>